<organism evidence="2 3">
    <name type="scientific">Kosakonia cowanii JCM 10956 = DSM 18146</name>
    <dbReference type="NCBI Taxonomy" id="1300165"/>
    <lineage>
        <taxon>Bacteria</taxon>
        <taxon>Pseudomonadati</taxon>
        <taxon>Pseudomonadota</taxon>
        <taxon>Gammaproteobacteria</taxon>
        <taxon>Enterobacterales</taxon>
        <taxon>Enterobacteriaceae</taxon>
        <taxon>Kosakonia</taxon>
    </lineage>
</organism>
<dbReference type="Pfam" id="PF00717">
    <property type="entry name" value="Peptidase_S24"/>
    <property type="match status" value="1"/>
</dbReference>
<protein>
    <recommendedName>
        <fullName evidence="1">Peptidase S24/S26A/S26B/S26C domain-containing protein</fullName>
    </recommendedName>
</protein>
<dbReference type="InterPro" id="IPR036286">
    <property type="entry name" value="LexA/Signal_pep-like_sf"/>
</dbReference>
<sequence length="128" mass="14618">MGFPSPAADYMDEKISLDHELIRVPSATYFLRAATESRREAIKKGALLILDTSATPVDGSLVMCHLDEKIRMLRLRLHPRPRLEELDRTEITYAMTDEDYDGRLVFKGVITYIINDARTGEFDDNPVM</sequence>
<name>A0A807LKK1_9ENTR</name>
<dbReference type="AlphaFoldDB" id="A0A807LKK1"/>
<evidence type="ECO:0000259" key="1">
    <source>
        <dbReference type="Pfam" id="PF00717"/>
    </source>
</evidence>
<evidence type="ECO:0000313" key="3">
    <source>
        <dbReference type="Proteomes" id="UP000187148"/>
    </source>
</evidence>
<feature type="domain" description="Peptidase S24/S26A/S26B/S26C" evidence="1">
    <location>
        <begin position="1"/>
        <end position="75"/>
    </location>
</feature>
<dbReference type="EMBL" id="CP019445">
    <property type="protein sequence ID" value="APZ06608.1"/>
    <property type="molecule type" value="Genomic_DNA"/>
</dbReference>
<dbReference type="RefSeq" id="WP_076769892.1">
    <property type="nucleotide sequence ID" value="NZ_CP019445.1"/>
</dbReference>
<dbReference type="Proteomes" id="UP000187148">
    <property type="component" value="Chromosome"/>
</dbReference>
<evidence type="ECO:0000313" key="2">
    <source>
        <dbReference type="EMBL" id="APZ06608.1"/>
    </source>
</evidence>
<gene>
    <name evidence="2" type="ORF">BWI95_16930</name>
</gene>
<dbReference type="SUPFAM" id="SSF51306">
    <property type="entry name" value="LexA/Signal peptidase"/>
    <property type="match status" value="1"/>
</dbReference>
<dbReference type="InterPro" id="IPR015927">
    <property type="entry name" value="Peptidase_S24_S26A/B/C"/>
</dbReference>
<proteinExistence type="predicted"/>
<keyword evidence="3" id="KW-1185">Reference proteome</keyword>
<dbReference type="KEGG" id="kco:BWI95_16930"/>
<reference evidence="2 3" key="1">
    <citation type="submission" date="2017-01" db="EMBL/GenBank/DDBJ databases">
        <authorList>
            <person name="Cao J.-M."/>
        </authorList>
    </citation>
    <scope>NUCLEOTIDE SEQUENCE [LARGE SCALE GENOMIC DNA]</scope>
    <source>
        <strain evidence="2 3">888-76</strain>
    </source>
</reference>
<dbReference type="Gene3D" id="2.10.109.10">
    <property type="entry name" value="Umud Fragment, subunit A"/>
    <property type="match status" value="1"/>
</dbReference>
<accession>A0A807LKK1</accession>